<protein>
    <submittedName>
        <fullName evidence="1">Uncharacterized protein</fullName>
    </submittedName>
</protein>
<dbReference type="AlphaFoldDB" id="A0A0E9PBS4"/>
<reference evidence="1" key="2">
    <citation type="journal article" date="2015" name="Fish Shellfish Immunol.">
        <title>Early steps in the European eel (Anguilla anguilla)-Vibrio vulnificus interaction in the gills: Role of the RtxA13 toxin.</title>
        <authorList>
            <person name="Callol A."/>
            <person name="Pajuelo D."/>
            <person name="Ebbesson L."/>
            <person name="Teles M."/>
            <person name="MacKenzie S."/>
            <person name="Amaro C."/>
        </authorList>
    </citation>
    <scope>NUCLEOTIDE SEQUENCE</scope>
</reference>
<name>A0A0E9PBS4_ANGAN</name>
<organism evidence="1">
    <name type="scientific">Anguilla anguilla</name>
    <name type="common">European freshwater eel</name>
    <name type="synonym">Muraena anguilla</name>
    <dbReference type="NCBI Taxonomy" id="7936"/>
    <lineage>
        <taxon>Eukaryota</taxon>
        <taxon>Metazoa</taxon>
        <taxon>Chordata</taxon>
        <taxon>Craniata</taxon>
        <taxon>Vertebrata</taxon>
        <taxon>Euteleostomi</taxon>
        <taxon>Actinopterygii</taxon>
        <taxon>Neopterygii</taxon>
        <taxon>Teleostei</taxon>
        <taxon>Anguilliformes</taxon>
        <taxon>Anguillidae</taxon>
        <taxon>Anguilla</taxon>
    </lineage>
</organism>
<proteinExistence type="predicted"/>
<sequence length="37" mass="4050">MPFSLRSLPLAILARSQEAGLSLQQNRACSLFCSAIR</sequence>
<accession>A0A0E9PBS4</accession>
<dbReference type="EMBL" id="GBXM01107087">
    <property type="protein sequence ID" value="JAH01490.1"/>
    <property type="molecule type" value="Transcribed_RNA"/>
</dbReference>
<evidence type="ECO:0000313" key="1">
    <source>
        <dbReference type="EMBL" id="JAH01490.1"/>
    </source>
</evidence>
<reference evidence="1" key="1">
    <citation type="submission" date="2014-11" db="EMBL/GenBank/DDBJ databases">
        <authorList>
            <person name="Amaro Gonzalez C."/>
        </authorList>
    </citation>
    <scope>NUCLEOTIDE SEQUENCE</scope>
</reference>